<gene>
    <name evidence="3" type="ORF">ACFYTF_12915</name>
</gene>
<keyword evidence="4" id="KW-1185">Reference proteome</keyword>
<dbReference type="Proteomes" id="UP001601444">
    <property type="component" value="Unassembled WGS sequence"/>
</dbReference>
<dbReference type="EMBL" id="JBIAMX010000006">
    <property type="protein sequence ID" value="MFF0543725.1"/>
    <property type="molecule type" value="Genomic_DNA"/>
</dbReference>
<feature type="signal peptide" evidence="2">
    <location>
        <begin position="1"/>
        <end position="23"/>
    </location>
</feature>
<feature type="transmembrane region" description="Helical" evidence="1">
    <location>
        <begin position="58"/>
        <end position="79"/>
    </location>
</feature>
<feature type="transmembrane region" description="Helical" evidence="1">
    <location>
        <begin position="116"/>
        <end position="136"/>
    </location>
</feature>
<reference evidence="3 4" key="1">
    <citation type="submission" date="2024-10" db="EMBL/GenBank/DDBJ databases">
        <title>The Natural Products Discovery Center: Release of the First 8490 Sequenced Strains for Exploring Actinobacteria Biosynthetic Diversity.</title>
        <authorList>
            <person name="Kalkreuter E."/>
            <person name="Kautsar S.A."/>
            <person name="Yang D."/>
            <person name="Bader C.D."/>
            <person name="Teijaro C.N."/>
            <person name="Fluegel L."/>
            <person name="Davis C.M."/>
            <person name="Simpson J.R."/>
            <person name="Lauterbach L."/>
            <person name="Steele A.D."/>
            <person name="Gui C."/>
            <person name="Meng S."/>
            <person name="Li G."/>
            <person name="Viehrig K."/>
            <person name="Ye F."/>
            <person name="Su P."/>
            <person name="Kiefer A.F."/>
            <person name="Nichols A."/>
            <person name="Cepeda A.J."/>
            <person name="Yan W."/>
            <person name="Fan B."/>
            <person name="Jiang Y."/>
            <person name="Adhikari A."/>
            <person name="Zheng C.-J."/>
            <person name="Schuster L."/>
            <person name="Cowan T.M."/>
            <person name="Smanski M.J."/>
            <person name="Chevrette M.G."/>
            <person name="De Carvalho L.P.S."/>
            <person name="Shen B."/>
        </authorList>
    </citation>
    <scope>NUCLEOTIDE SEQUENCE [LARGE SCALE GENOMIC DNA]</scope>
    <source>
        <strain evidence="3 4">NPDC004045</strain>
    </source>
</reference>
<evidence type="ECO:0000256" key="1">
    <source>
        <dbReference type="SAM" id="Phobius"/>
    </source>
</evidence>
<dbReference type="SUPFAM" id="SSF48317">
    <property type="entry name" value="Acid phosphatase/Vanadium-dependent haloperoxidase"/>
    <property type="match status" value="1"/>
</dbReference>
<dbReference type="Gene3D" id="1.20.144.10">
    <property type="entry name" value="Phosphatidic acid phosphatase type 2/haloperoxidase"/>
    <property type="match status" value="1"/>
</dbReference>
<keyword evidence="2" id="KW-0732">Signal</keyword>
<feature type="transmembrane region" description="Helical" evidence="1">
    <location>
        <begin position="86"/>
        <end position="104"/>
    </location>
</feature>
<evidence type="ECO:0000313" key="3">
    <source>
        <dbReference type="EMBL" id="MFF0543725.1"/>
    </source>
</evidence>
<evidence type="ECO:0000313" key="4">
    <source>
        <dbReference type="Proteomes" id="UP001601444"/>
    </source>
</evidence>
<organism evidence="3 4">
    <name type="scientific">Nocardia thailandica</name>
    <dbReference type="NCBI Taxonomy" id="257275"/>
    <lineage>
        <taxon>Bacteria</taxon>
        <taxon>Bacillati</taxon>
        <taxon>Actinomycetota</taxon>
        <taxon>Actinomycetes</taxon>
        <taxon>Mycobacteriales</taxon>
        <taxon>Nocardiaceae</taxon>
        <taxon>Nocardia</taxon>
    </lineage>
</organism>
<feature type="transmembrane region" description="Helical" evidence="1">
    <location>
        <begin position="143"/>
        <end position="165"/>
    </location>
</feature>
<dbReference type="RefSeq" id="WP_387700350.1">
    <property type="nucleotide sequence ID" value="NZ_JBIAMX010000006.1"/>
</dbReference>
<keyword evidence="1" id="KW-0812">Transmembrane</keyword>
<sequence length="206" mass="20748">MLYPAPAPARLAVVATAAAIAVALPPTFPGDGGPTAADLAIADAVDPAVSDGLARVLAVPSDTVVVLIAQLVAVAWFAARRDRWSAATMLAVPAVVSALNTALLKPFWHRDLHDYSAYPSGHTVYLVGVAVTFACLARTTAAVAALAATALAAVPVTAGMIALGYHHATDVVGGAAAATALAVPLCGVARGVRARTHPPEPRTPRS</sequence>
<dbReference type="InterPro" id="IPR036938">
    <property type="entry name" value="PAP2/HPO_sf"/>
</dbReference>
<keyword evidence="1" id="KW-0472">Membrane</keyword>
<comment type="caution">
    <text evidence="3">The sequence shown here is derived from an EMBL/GenBank/DDBJ whole genome shotgun (WGS) entry which is preliminary data.</text>
</comment>
<keyword evidence="1" id="KW-1133">Transmembrane helix</keyword>
<feature type="transmembrane region" description="Helical" evidence="1">
    <location>
        <begin position="171"/>
        <end position="192"/>
    </location>
</feature>
<accession>A0ABW6PMV5</accession>
<evidence type="ECO:0000256" key="2">
    <source>
        <dbReference type="SAM" id="SignalP"/>
    </source>
</evidence>
<name>A0ABW6PMV5_9NOCA</name>
<proteinExistence type="predicted"/>
<protein>
    <submittedName>
        <fullName evidence="3">Phosphatase PAP2 family protein</fullName>
    </submittedName>
</protein>
<feature type="chain" id="PRO_5046913277" evidence="2">
    <location>
        <begin position="24"/>
        <end position="206"/>
    </location>
</feature>